<dbReference type="Gene3D" id="1.20.1690.10">
    <property type="entry name" value="V-type ATP synthase subunit C domain"/>
    <property type="match status" value="2"/>
</dbReference>
<dbReference type="Pfam" id="PF01992">
    <property type="entry name" value="vATP-synt_AC39"/>
    <property type="match status" value="1"/>
</dbReference>
<organism evidence="4 5">
    <name type="scientific">candidate division WOR-3 bacterium</name>
    <dbReference type="NCBI Taxonomy" id="2052148"/>
    <lineage>
        <taxon>Bacteria</taxon>
        <taxon>Bacteria division WOR-3</taxon>
    </lineage>
</organism>
<dbReference type="PANTHER" id="PTHR38682">
    <property type="entry name" value="V-TYPE ATP SYNTHASE SUBUNIT C"/>
    <property type="match status" value="1"/>
</dbReference>
<evidence type="ECO:0000313" key="4">
    <source>
        <dbReference type="EMBL" id="HAV92184.1"/>
    </source>
</evidence>
<dbReference type="EMBL" id="DMZY01000098">
    <property type="protein sequence ID" value="HAV92184.1"/>
    <property type="molecule type" value="Genomic_DNA"/>
</dbReference>
<dbReference type="Gene3D" id="1.10.132.50">
    <property type="entry name" value="ATP synthase (C/AC39) subunit, domain 3"/>
    <property type="match status" value="1"/>
</dbReference>
<dbReference type="InterPro" id="IPR036079">
    <property type="entry name" value="ATPase_csu/dsu_sf"/>
</dbReference>
<evidence type="ECO:0000256" key="3">
    <source>
        <dbReference type="ARBA" id="ARBA00023065"/>
    </source>
</evidence>
<evidence type="ECO:0008006" key="6">
    <source>
        <dbReference type="Google" id="ProtNLM"/>
    </source>
</evidence>
<dbReference type="PANTHER" id="PTHR38682:SF1">
    <property type="entry name" value="V-TYPE ATP SYNTHASE SUBUNIT C"/>
    <property type="match status" value="1"/>
</dbReference>
<evidence type="ECO:0000256" key="1">
    <source>
        <dbReference type="ARBA" id="ARBA00006709"/>
    </source>
</evidence>
<dbReference type="AlphaFoldDB" id="A0A350H9G8"/>
<dbReference type="GO" id="GO:0046961">
    <property type="term" value="F:proton-transporting ATPase activity, rotational mechanism"/>
    <property type="evidence" value="ECO:0007669"/>
    <property type="project" value="InterPro"/>
</dbReference>
<accession>A0A350H9G8</accession>
<reference evidence="4 5" key="1">
    <citation type="journal article" date="2018" name="Nat. Biotechnol.">
        <title>A standardized bacterial taxonomy based on genome phylogeny substantially revises the tree of life.</title>
        <authorList>
            <person name="Parks D.H."/>
            <person name="Chuvochina M."/>
            <person name="Waite D.W."/>
            <person name="Rinke C."/>
            <person name="Skarshewski A."/>
            <person name="Chaumeil P.A."/>
            <person name="Hugenholtz P."/>
        </authorList>
    </citation>
    <scope>NUCLEOTIDE SEQUENCE [LARGE SCALE GENOMIC DNA]</scope>
    <source>
        <strain evidence="4">UBA9956</strain>
    </source>
</reference>
<proteinExistence type="inferred from homology"/>
<dbReference type="Proteomes" id="UP000264062">
    <property type="component" value="Unassembled WGS sequence"/>
</dbReference>
<protein>
    <recommendedName>
        <fullName evidence="6">ATPase</fullName>
    </recommendedName>
</protein>
<keyword evidence="2" id="KW-0813">Transport</keyword>
<gene>
    <name evidence="4" type="ORF">DCW38_03270</name>
</gene>
<dbReference type="SUPFAM" id="SSF103486">
    <property type="entry name" value="V-type ATP synthase subunit C"/>
    <property type="match status" value="1"/>
</dbReference>
<sequence length="339" mass="40345">MNLFELETRDFGDYLFASGELAEREREFLEKDQMERLLASASKDDFVRILNETYYSKYTEEIKKSGNVEIMTESENLQAIEYLKRHLKDEHKNLIEFLILDRDLHNVKIIMKSSVLKKDLRDLFLFSPYTFDDIKNAFDQKDALKLEPPIKDILEYAFTLLETESDFRLIELKLEQFFFKRLEKYVASAKSSSLIKLLRHRVDMLNIKNVYRSKVANESFKYDEFLYEGGYLDSEFFKQFEQESVDFFAQSIERGDYTKMIMQGTHLLYSDETFASFEKNEEEFIINFFSEASKSTASLERVLGFFVRKRFEVRSLNIMFNGIINNISRDKLKHRIPNL</sequence>
<dbReference type="InterPro" id="IPR002843">
    <property type="entry name" value="ATPase_V0-cplx_csu/dsu"/>
</dbReference>
<dbReference type="InterPro" id="IPR035067">
    <property type="entry name" value="V-type_ATPase_csu/dsu"/>
</dbReference>
<dbReference type="InterPro" id="IPR050873">
    <property type="entry name" value="V-ATPase_V0D/AC39_subunit"/>
</dbReference>
<comment type="caution">
    <text evidence="4">The sequence shown here is derived from an EMBL/GenBank/DDBJ whole genome shotgun (WGS) entry which is preliminary data.</text>
</comment>
<evidence type="ECO:0000313" key="5">
    <source>
        <dbReference type="Proteomes" id="UP000264062"/>
    </source>
</evidence>
<name>A0A350H9G8_UNCW3</name>
<dbReference type="InterPro" id="IPR044911">
    <property type="entry name" value="V-type_ATPase_csu/dsu_dom_3"/>
</dbReference>
<comment type="similarity">
    <text evidence="1">Belongs to the V-ATPase V0D/AC39 subunit family.</text>
</comment>
<keyword evidence="3" id="KW-0406">Ion transport</keyword>
<evidence type="ECO:0000256" key="2">
    <source>
        <dbReference type="ARBA" id="ARBA00022448"/>
    </source>
</evidence>